<evidence type="ECO:0000256" key="2">
    <source>
        <dbReference type="ARBA" id="ARBA00009809"/>
    </source>
</evidence>
<dbReference type="InterPro" id="IPR019801">
    <property type="entry name" value="Glyco_hydro_35_CS"/>
</dbReference>
<feature type="domain" description="Beta-galactosidase galactose-binding" evidence="11">
    <location>
        <begin position="626"/>
        <end position="710"/>
    </location>
</feature>
<accession>B3G4F1</accession>
<feature type="domain" description="Glycoside hydrolase 35 catalytic" evidence="10">
    <location>
        <begin position="41"/>
        <end position="339"/>
    </location>
</feature>
<dbReference type="CAZy" id="GH35">
    <property type="family name" value="Glycoside Hydrolase Family 35"/>
</dbReference>
<feature type="signal peptide" evidence="9">
    <location>
        <begin position="1"/>
        <end position="19"/>
    </location>
</feature>
<dbReference type="SUPFAM" id="SSF51445">
    <property type="entry name" value="(Trans)glycosidases"/>
    <property type="match status" value="1"/>
</dbReference>
<dbReference type="PANTHER" id="PTHR23421">
    <property type="entry name" value="BETA-GALACTOSIDASE RELATED"/>
    <property type="match status" value="1"/>
</dbReference>
<dbReference type="PROSITE" id="PS01182">
    <property type="entry name" value="GLYCOSYL_HYDROL_F35"/>
    <property type="match status" value="1"/>
</dbReference>
<evidence type="ECO:0000259" key="10">
    <source>
        <dbReference type="Pfam" id="PF01301"/>
    </source>
</evidence>
<dbReference type="InterPro" id="IPR001944">
    <property type="entry name" value="Glycoside_Hdrlase_35"/>
</dbReference>
<dbReference type="EC" id="3.2.1.23" evidence="3 7"/>
<evidence type="ECO:0000256" key="3">
    <source>
        <dbReference type="ARBA" id="ARBA00012756"/>
    </source>
</evidence>
<dbReference type="SUPFAM" id="SSF49785">
    <property type="entry name" value="Galactose-binding domain-like"/>
    <property type="match status" value="1"/>
</dbReference>
<comment type="similarity">
    <text evidence="2 8">Belongs to the glycosyl hydrolase 35 family.</text>
</comment>
<evidence type="ECO:0000313" key="12">
    <source>
        <dbReference type="EMBL" id="ACD54699.1"/>
    </source>
</evidence>
<dbReference type="GO" id="GO:0005975">
    <property type="term" value="P:carbohydrate metabolic process"/>
    <property type="evidence" value="ECO:0007669"/>
    <property type="project" value="InterPro"/>
</dbReference>
<dbReference type="AlphaFoldDB" id="B3G4F1"/>
<evidence type="ECO:0000259" key="11">
    <source>
        <dbReference type="Pfam" id="PF21467"/>
    </source>
</evidence>
<evidence type="ECO:0000256" key="9">
    <source>
        <dbReference type="SAM" id="SignalP"/>
    </source>
</evidence>
<feature type="chain" id="PRO_5002787429" description="Beta-galactosidase" evidence="9">
    <location>
        <begin position="20"/>
        <end position="735"/>
    </location>
</feature>
<dbReference type="Gene3D" id="3.20.20.80">
    <property type="entry name" value="Glycosidases"/>
    <property type="match status" value="1"/>
</dbReference>
<organism evidence="12">
    <name type="scientific">Adineta vaga</name>
    <name type="common">Rotifer</name>
    <name type="synonym">Callidina vaga</name>
    <dbReference type="NCBI Taxonomy" id="104782"/>
    <lineage>
        <taxon>Eukaryota</taxon>
        <taxon>Metazoa</taxon>
        <taxon>Spiralia</taxon>
        <taxon>Gnathifera</taxon>
        <taxon>Rotifera</taxon>
        <taxon>Eurotatoria</taxon>
        <taxon>Bdelloidea</taxon>
        <taxon>Adinetida</taxon>
        <taxon>Adinetidae</taxon>
        <taxon>Adineta</taxon>
    </lineage>
</organism>
<dbReference type="InterPro" id="IPR008979">
    <property type="entry name" value="Galactose-bd-like_sf"/>
</dbReference>
<evidence type="ECO:0000256" key="1">
    <source>
        <dbReference type="ARBA" id="ARBA00001412"/>
    </source>
</evidence>
<keyword evidence="5 7" id="KW-0378">Hydrolase</keyword>
<dbReference type="EMBL" id="EU643479">
    <property type="protein sequence ID" value="ACD54699.1"/>
    <property type="molecule type" value="Genomic_DNA"/>
</dbReference>
<evidence type="ECO:0000256" key="4">
    <source>
        <dbReference type="ARBA" id="ARBA00022729"/>
    </source>
</evidence>
<name>B3G4F1_ADIVA</name>
<dbReference type="InterPro" id="IPR048913">
    <property type="entry name" value="BetaGal_gal-bd"/>
</dbReference>
<evidence type="ECO:0000256" key="5">
    <source>
        <dbReference type="ARBA" id="ARBA00022801"/>
    </source>
</evidence>
<protein>
    <recommendedName>
        <fullName evidence="3 7">Beta-galactosidase</fullName>
        <ecNumber evidence="3 7">3.2.1.23</ecNumber>
    </recommendedName>
</protein>
<evidence type="ECO:0000256" key="7">
    <source>
        <dbReference type="RuleBase" id="RU000675"/>
    </source>
</evidence>
<sequence>MQLLTIVFFTVLIFINTFAYPVTYDQVRGIPYHVSYDHRAITINGNRTLLFSGVIHYPRSTPAMWPYLMSKAKEQGLNTIQTYVFWNMHEQKRGTYDFSGRANLSLFLQEAANAGLFVNLRLGPYVCAEWDYGALPVWLNNIPNIAFRSSNDAWKSEMKRFLSDIIVYVDGFLAKNGGPIILAQIENEYGGNDRAYVDWCGSLVSNDFASTQIPWIMCNGLAANSTIETCNGCNCFDDGWMDRHRRTYPNQPLLFTENWGWFQGWGEGLGIRTPEDLAYSVAEWFANGGAYHAYYMWHGGNHYGRTGGSGLTTAYSDDVILRADGTPNEPKFTHLNRLQRLLASQAQVLLSQDSARLPIPYWDGKQWSVGTQQMVYSYPPSIQFVINQAAFSLFVLFNKQNISIAGQSVQIYDNNEHLLWNSADVSGIFRNNTFLVPIVVGPLDWQVYSEPFLSDLPVIVASTPLEQLNLTNDETIYLWYRRNVSLSQPSAQTIVQVQTRRANSLIFFMDRQFVGYFDDHSHAQGTINVNITLNLSQFLPNQQYLFEILSVSLGIDNFNIGPGSFEYKGIVGNVSLGGQSLVGDEASIWEHQKGLFGEAYQIYTEQGSKTVEWNPRWTTAINKSVTWFQTRFDLNHLVREDLNANPVLLDAFGLNRGHAFVNGNDIGLYWLIEGTCQNKLCCCLQNQTNCQQPSQRYYHIPSDWLKPTNNLLTVFEEIGASSPKSVGLVQRIVNS</sequence>
<dbReference type="PRINTS" id="PR00742">
    <property type="entry name" value="GLHYDRLASE35"/>
</dbReference>
<reference evidence="12" key="1">
    <citation type="journal article" date="2008" name="Science">
        <title>Massive horizontal gene transfer in bdelloid rotifers.</title>
        <authorList>
            <person name="Gladyshev E.A."/>
            <person name="Meselson M.S."/>
            <person name="Arkhipova I.R."/>
        </authorList>
    </citation>
    <scope>NUCLEOTIDE SEQUENCE</scope>
</reference>
<evidence type="ECO:0000256" key="6">
    <source>
        <dbReference type="ARBA" id="ARBA00023295"/>
    </source>
</evidence>
<keyword evidence="4 9" id="KW-0732">Signal</keyword>
<dbReference type="InterPro" id="IPR017853">
    <property type="entry name" value="GH"/>
</dbReference>
<dbReference type="GO" id="GO:0004565">
    <property type="term" value="F:beta-galactosidase activity"/>
    <property type="evidence" value="ECO:0007669"/>
    <property type="project" value="UniProtKB-EC"/>
</dbReference>
<comment type="catalytic activity">
    <reaction evidence="1 7">
        <text>Hydrolysis of terminal non-reducing beta-D-galactose residues in beta-D-galactosides.</text>
        <dbReference type="EC" id="3.2.1.23"/>
    </reaction>
</comment>
<dbReference type="Pfam" id="PF21467">
    <property type="entry name" value="BetaGal_gal-bd"/>
    <property type="match status" value="1"/>
</dbReference>
<keyword evidence="6 7" id="KW-0326">Glycosidase</keyword>
<dbReference type="Pfam" id="PF01301">
    <property type="entry name" value="Glyco_hydro_35"/>
    <property type="match status" value="1"/>
</dbReference>
<dbReference type="InterPro" id="IPR031330">
    <property type="entry name" value="Gly_Hdrlase_35_cat"/>
</dbReference>
<evidence type="ECO:0000256" key="8">
    <source>
        <dbReference type="RuleBase" id="RU003679"/>
    </source>
</evidence>
<proteinExistence type="inferred from homology"/>
<dbReference type="FunFam" id="3.20.20.80:FF:000006">
    <property type="entry name" value="Beta-galactosidase"/>
    <property type="match status" value="1"/>
</dbReference>
<dbReference type="Gene3D" id="2.60.120.260">
    <property type="entry name" value="Galactose-binding domain-like"/>
    <property type="match status" value="2"/>
</dbReference>